<protein>
    <submittedName>
        <fullName evidence="1">Uncharacterized protein</fullName>
    </submittedName>
</protein>
<accession>A0A9X2S6W7</accession>
<dbReference type="Proteomes" id="UP001142078">
    <property type="component" value="Unassembled WGS sequence"/>
</dbReference>
<proteinExistence type="predicted"/>
<gene>
    <name evidence="1" type="ORF">NSA23_05375</name>
</gene>
<name>A0A9X2S6W7_9FIRM</name>
<sequence length="79" mass="9463">MEKLHESKAFQDKIIDILKENINDKLYKNRDEFEKHLKNIFKDIKLTNGLKKAILMELSKRDETADYCIKGRKKKQILI</sequence>
<keyword evidence="2" id="KW-1185">Reference proteome</keyword>
<evidence type="ECO:0000313" key="2">
    <source>
        <dbReference type="Proteomes" id="UP001142078"/>
    </source>
</evidence>
<evidence type="ECO:0000313" key="1">
    <source>
        <dbReference type="EMBL" id="MCR2043546.1"/>
    </source>
</evidence>
<reference evidence="1" key="1">
    <citation type="submission" date="2022-07" db="EMBL/GenBank/DDBJ databases">
        <title>Enhanced cultured diversity of the mouse gut microbiota enables custom-made synthetic communities.</title>
        <authorList>
            <person name="Afrizal A."/>
        </authorList>
    </citation>
    <scope>NUCLEOTIDE SEQUENCE</scope>
    <source>
        <strain evidence="1">DSM 29482</strain>
    </source>
</reference>
<dbReference type="AlphaFoldDB" id="A0A9X2S6W7"/>
<dbReference type="EMBL" id="JANJZL010000003">
    <property type="protein sequence ID" value="MCR2043546.1"/>
    <property type="molecule type" value="Genomic_DNA"/>
</dbReference>
<dbReference type="RefSeq" id="WP_257490309.1">
    <property type="nucleotide sequence ID" value="NZ_JANJZL010000003.1"/>
</dbReference>
<organism evidence="1 2">
    <name type="scientific">Anaerosalibacter massiliensis</name>
    <dbReference type="NCBI Taxonomy" id="1347392"/>
    <lineage>
        <taxon>Bacteria</taxon>
        <taxon>Bacillati</taxon>
        <taxon>Bacillota</taxon>
        <taxon>Tissierellia</taxon>
        <taxon>Tissierellales</taxon>
        <taxon>Sporanaerobacteraceae</taxon>
        <taxon>Anaerosalibacter</taxon>
    </lineage>
</organism>
<comment type="caution">
    <text evidence="1">The sequence shown here is derived from an EMBL/GenBank/DDBJ whole genome shotgun (WGS) entry which is preliminary data.</text>
</comment>